<dbReference type="SUPFAM" id="SSF81342">
    <property type="entry name" value="Transmembrane di-heme cytochromes"/>
    <property type="match status" value="1"/>
</dbReference>
<evidence type="ECO:0000256" key="7">
    <source>
        <dbReference type="ARBA" id="ARBA00022692"/>
    </source>
</evidence>
<dbReference type="GO" id="GO:0005886">
    <property type="term" value="C:plasma membrane"/>
    <property type="evidence" value="ECO:0007669"/>
    <property type="project" value="UniProtKB-SubCell"/>
</dbReference>
<dbReference type="InterPro" id="IPR006471">
    <property type="entry name" value="Formate_DH_gsu"/>
</dbReference>
<dbReference type="GO" id="GO:0009326">
    <property type="term" value="C:formate dehydrogenase complex"/>
    <property type="evidence" value="ECO:0007669"/>
    <property type="project" value="InterPro"/>
</dbReference>
<dbReference type="GO" id="GO:0022904">
    <property type="term" value="P:respiratory electron transport chain"/>
    <property type="evidence" value="ECO:0007669"/>
    <property type="project" value="InterPro"/>
</dbReference>
<evidence type="ECO:0000256" key="12">
    <source>
        <dbReference type="ARBA" id="ARBA00023136"/>
    </source>
</evidence>
<gene>
    <name evidence="15" type="primary">fdhC_2</name>
    <name evidence="15" type="ORF">GCM10007894_01210</name>
</gene>
<sequence>MKELVTRLITAVIVCGLLYGSGLAMVNVASADENQTSSQQVSANPSPAGIADLWRAARMGAEGTTSSQSPFHGALINQYPAERLVYRSDYLAPAIMLSVFGMILVFAAFVAVNGPSRLEKGFSGVEIKRWSRFDVWLHWIGAIPCLILILTGLTLLGGRYFIEPWLGEAAWAGLVGFSKEAHDIMAIPFIVGWFLMTILWMKNQFLASYDFKWFLVVGGYLNFGPFKGKHPDAGFANAGEKLWFWTFAIAGGLIVASGIIMLFPNWVEPSRSLSLLAVLVHGACAVLIAAFTVVHIFMATVMSEGGMECMVSGYCDENWAKQHHNVWYDDLAREQKLEYRS</sequence>
<comment type="subcellular location">
    <subcellularLocation>
        <location evidence="2">Cell membrane</location>
        <topology evidence="2">Multi-pass membrane protein</topology>
    </subcellularLocation>
</comment>
<feature type="transmembrane region" description="Helical" evidence="13">
    <location>
        <begin position="90"/>
        <end position="114"/>
    </location>
</feature>
<dbReference type="FunFam" id="1.20.950.20:FF:000002">
    <property type="entry name" value="Formate dehydrogenase cytochrome b556 subunit"/>
    <property type="match status" value="1"/>
</dbReference>
<evidence type="ECO:0000259" key="14">
    <source>
        <dbReference type="Pfam" id="PF01292"/>
    </source>
</evidence>
<keyword evidence="8" id="KW-0479">Metal-binding</keyword>
<keyword evidence="10 13" id="KW-1133">Transmembrane helix</keyword>
<feature type="transmembrane region" description="Helical" evidence="13">
    <location>
        <begin position="242"/>
        <end position="263"/>
    </location>
</feature>
<name>A0AA37WWA1_9GAMM</name>
<dbReference type="GO" id="GO:0009055">
    <property type="term" value="F:electron transfer activity"/>
    <property type="evidence" value="ECO:0007669"/>
    <property type="project" value="InterPro"/>
</dbReference>
<dbReference type="Proteomes" id="UP001157439">
    <property type="component" value="Unassembled WGS sequence"/>
</dbReference>
<evidence type="ECO:0000313" key="16">
    <source>
        <dbReference type="Proteomes" id="UP001157439"/>
    </source>
</evidence>
<proteinExistence type="inferred from homology"/>
<comment type="similarity">
    <text evidence="3">Belongs to the formate dehydrogenase gamma subunit family.</text>
</comment>
<evidence type="ECO:0000256" key="6">
    <source>
        <dbReference type="ARBA" id="ARBA00022617"/>
    </source>
</evidence>
<evidence type="ECO:0000256" key="9">
    <source>
        <dbReference type="ARBA" id="ARBA00022982"/>
    </source>
</evidence>
<keyword evidence="7 13" id="KW-0812">Transmembrane</keyword>
<evidence type="ECO:0000256" key="10">
    <source>
        <dbReference type="ARBA" id="ARBA00022989"/>
    </source>
</evidence>
<keyword evidence="9" id="KW-0249">Electron transport</keyword>
<keyword evidence="6" id="KW-0349">Heme</keyword>
<organism evidence="15 16">
    <name type="scientific">Paraferrimonas haliotis</name>
    <dbReference type="NCBI Taxonomy" id="2013866"/>
    <lineage>
        <taxon>Bacteria</taxon>
        <taxon>Pseudomonadati</taxon>
        <taxon>Pseudomonadota</taxon>
        <taxon>Gammaproteobacteria</taxon>
        <taxon>Alteromonadales</taxon>
        <taxon>Ferrimonadaceae</taxon>
        <taxon>Paraferrimonas</taxon>
    </lineage>
</organism>
<dbReference type="GO" id="GO:0008863">
    <property type="term" value="F:formate dehydrogenase (NAD+) activity"/>
    <property type="evidence" value="ECO:0007669"/>
    <property type="project" value="InterPro"/>
</dbReference>
<dbReference type="AlphaFoldDB" id="A0AA37WWA1"/>
<evidence type="ECO:0000256" key="11">
    <source>
        <dbReference type="ARBA" id="ARBA00023004"/>
    </source>
</evidence>
<keyword evidence="4" id="KW-0813">Transport</keyword>
<dbReference type="PANTHER" id="PTHR30074">
    <property type="entry name" value="FORMATE DEHYDROGENASE, NITRATE-INDUCIBLE, CYTOCHROME B556 FDN SUBUNIT"/>
    <property type="match status" value="1"/>
</dbReference>
<feature type="transmembrane region" description="Helical" evidence="13">
    <location>
        <begin position="182"/>
        <end position="201"/>
    </location>
</feature>
<keyword evidence="12 13" id="KW-0472">Membrane</keyword>
<evidence type="ECO:0000256" key="8">
    <source>
        <dbReference type="ARBA" id="ARBA00022723"/>
    </source>
</evidence>
<evidence type="ECO:0000256" key="3">
    <source>
        <dbReference type="ARBA" id="ARBA00010747"/>
    </source>
</evidence>
<dbReference type="NCBIfam" id="TIGR01583">
    <property type="entry name" value="formate-DH-gamm"/>
    <property type="match status" value="1"/>
</dbReference>
<evidence type="ECO:0000256" key="4">
    <source>
        <dbReference type="ARBA" id="ARBA00022448"/>
    </source>
</evidence>
<keyword evidence="16" id="KW-1185">Reference proteome</keyword>
<comment type="caution">
    <text evidence="15">The sequence shown here is derived from an EMBL/GenBank/DDBJ whole genome shotgun (WGS) entry which is preliminary data.</text>
</comment>
<reference evidence="15 16" key="1">
    <citation type="journal article" date="2014" name="Int. J. Syst. Evol. Microbiol.">
        <title>Complete genome sequence of Corynebacterium casei LMG S-19264T (=DSM 44701T), isolated from a smear-ripened cheese.</title>
        <authorList>
            <consortium name="US DOE Joint Genome Institute (JGI-PGF)"/>
            <person name="Walter F."/>
            <person name="Albersmeier A."/>
            <person name="Kalinowski J."/>
            <person name="Ruckert C."/>
        </authorList>
    </citation>
    <scope>NUCLEOTIDE SEQUENCE [LARGE SCALE GENOMIC DNA]</scope>
    <source>
        <strain evidence="15 16">NBRC 112785</strain>
    </source>
</reference>
<dbReference type="InterPro" id="IPR011577">
    <property type="entry name" value="Cyt_b561_bac/Ni-Hgenase"/>
</dbReference>
<dbReference type="InterPro" id="IPR051817">
    <property type="entry name" value="FDH_cytochrome_b556_subunit"/>
</dbReference>
<feature type="transmembrane region" description="Helical" evidence="13">
    <location>
        <begin position="135"/>
        <end position="162"/>
    </location>
</feature>
<dbReference type="PANTHER" id="PTHR30074:SF6">
    <property type="entry name" value="FORMATE DEHYDROGENASE GAMMA SUBUNIT"/>
    <property type="match status" value="1"/>
</dbReference>
<dbReference type="Gene3D" id="1.20.950.20">
    <property type="entry name" value="Transmembrane di-heme cytochromes, Chain C"/>
    <property type="match status" value="1"/>
</dbReference>
<protein>
    <submittedName>
        <fullName evidence="15">Formate dehydrogenase subunit gamma</fullName>
    </submittedName>
</protein>
<dbReference type="GO" id="GO:0046872">
    <property type="term" value="F:metal ion binding"/>
    <property type="evidence" value="ECO:0007669"/>
    <property type="project" value="UniProtKB-KW"/>
</dbReference>
<dbReference type="GO" id="GO:0009061">
    <property type="term" value="P:anaerobic respiration"/>
    <property type="evidence" value="ECO:0007669"/>
    <property type="project" value="TreeGrafter"/>
</dbReference>
<evidence type="ECO:0000256" key="2">
    <source>
        <dbReference type="ARBA" id="ARBA00004651"/>
    </source>
</evidence>
<dbReference type="EMBL" id="BSPO01000001">
    <property type="protein sequence ID" value="GLS82144.1"/>
    <property type="molecule type" value="Genomic_DNA"/>
</dbReference>
<dbReference type="Pfam" id="PF01292">
    <property type="entry name" value="Ni_hydr_CYTB"/>
    <property type="match status" value="1"/>
</dbReference>
<evidence type="ECO:0000256" key="13">
    <source>
        <dbReference type="SAM" id="Phobius"/>
    </source>
</evidence>
<evidence type="ECO:0000256" key="1">
    <source>
        <dbReference type="ARBA" id="ARBA00001971"/>
    </source>
</evidence>
<keyword evidence="5" id="KW-1003">Cell membrane</keyword>
<dbReference type="GO" id="GO:0036397">
    <property type="term" value="F:formate dehydrogenase (quinone) activity"/>
    <property type="evidence" value="ECO:0007669"/>
    <property type="project" value="TreeGrafter"/>
</dbReference>
<accession>A0AA37WWA1</accession>
<evidence type="ECO:0000313" key="15">
    <source>
        <dbReference type="EMBL" id="GLS82144.1"/>
    </source>
</evidence>
<evidence type="ECO:0000256" key="5">
    <source>
        <dbReference type="ARBA" id="ARBA00022475"/>
    </source>
</evidence>
<dbReference type="InterPro" id="IPR016174">
    <property type="entry name" value="Di-haem_cyt_TM"/>
</dbReference>
<feature type="domain" description="Cytochrome b561 bacterial/Ni-hydrogenase" evidence="14">
    <location>
        <begin position="129"/>
        <end position="305"/>
    </location>
</feature>
<comment type="cofactor">
    <cofactor evidence="1">
        <name>heme</name>
        <dbReference type="ChEBI" id="CHEBI:30413"/>
    </cofactor>
</comment>
<dbReference type="GO" id="GO:0015944">
    <property type="term" value="P:formate oxidation"/>
    <property type="evidence" value="ECO:0007669"/>
    <property type="project" value="TreeGrafter"/>
</dbReference>
<keyword evidence="11" id="KW-0408">Iron</keyword>
<feature type="transmembrane region" description="Helical" evidence="13">
    <location>
        <begin position="275"/>
        <end position="298"/>
    </location>
</feature>